<evidence type="ECO:0000256" key="6">
    <source>
        <dbReference type="ARBA" id="ARBA00022777"/>
    </source>
</evidence>
<evidence type="ECO:0000259" key="10">
    <source>
        <dbReference type="PROSITE" id="PS50109"/>
    </source>
</evidence>
<dbReference type="AlphaFoldDB" id="A0A1X7BUL9"/>
<keyword evidence="7" id="KW-0067">ATP-binding</keyword>
<protein>
    <recommendedName>
        <fullName evidence="2">histidine kinase</fullName>
        <ecNumber evidence="2">2.7.13.3</ecNumber>
    </recommendedName>
</protein>
<evidence type="ECO:0000256" key="2">
    <source>
        <dbReference type="ARBA" id="ARBA00012438"/>
    </source>
</evidence>
<dbReference type="InterPro" id="IPR003594">
    <property type="entry name" value="HATPase_dom"/>
</dbReference>
<name>A0A1X7BUL9_9RHOB</name>
<dbReference type="PANTHER" id="PTHR24421">
    <property type="entry name" value="NITRATE/NITRITE SENSOR PROTEIN NARX-RELATED"/>
    <property type="match status" value="1"/>
</dbReference>
<dbReference type="RefSeq" id="WP_085801209.1">
    <property type="nucleotide sequence ID" value="NZ_FWXB01000012.1"/>
</dbReference>
<dbReference type="Pfam" id="PF07730">
    <property type="entry name" value="HisKA_3"/>
    <property type="match status" value="1"/>
</dbReference>
<accession>A0A1X7BUL9</accession>
<evidence type="ECO:0000313" key="12">
    <source>
        <dbReference type="Proteomes" id="UP000193224"/>
    </source>
</evidence>
<dbReference type="CDD" id="cd16917">
    <property type="entry name" value="HATPase_UhpB-NarQ-NarX-like"/>
    <property type="match status" value="1"/>
</dbReference>
<dbReference type="EMBL" id="FWXB01000012">
    <property type="protein sequence ID" value="SMC13264.1"/>
    <property type="molecule type" value="Genomic_DNA"/>
</dbReference>
<dbReference type="PROSITE" id="PS50109">
    <property type="entry name" value="HIS_KIN"/>
    <property type="match status" value="1"/>
</dbReference>
<keyword evidence="9" id="KW-0812">Transmembrane</keyword>
<evidence type="ECO:0000256" key="9">
    <source>
        <dbReference type="SAM" id="Phobius"/>
    </source>
</evidence>
<dbReference type="GO" id="GO:0005524">
    <property type="term" value="F:ATP binding"/>
    <property type="evidence" value="ECO:0007669"/>
    <property type="project" value="UniProtKB-KW"/>
</dbReference>
<keyword evidence="6 11" id="KW-0418">Kinase</keyword>
<evidence type="ECO:0000313" key="11">
    <source>
        <dbReference type="EMBL" id="SMC13264.1"/>
    </source>
</evidence>
<evidence type="ECO:0000256" key="1">
    <source>
        <dbReference type="ARBA" id="ARBA00000085"/>
    </source>
</evidence>
<evidence type="ECO:0000256" key="4">
    <source>
        <dbReference type="ARBA" id="ARBA00022679"/>
    </source>
</evidence>
<feature type="domain" description="Histidine kinase" evidence="10">
    <location>
        <begin position="306"/>
        <end position="461"/>
    </location>
</feature>
<proteinExistence type="predicted"/>
<keyword evidence="8" id="KW-0902">Two-component regulatory system</keyword>
<dbReference type="Pfam" id="PF02518">
    <property type="entry name" value="HATPase_c"/>
    <property type="match status" value="1"/>
</dbReference>
<keyword evidence="4 11" id="KW-0808">Transferase</keyword>
<dbReference type="GO" id="GO:0000155">
    <property type="term" value="F:phosphorelay sensor kinase activity"/>
    <property type="evidence" value="ECO:0007669"/>
    <property type="project" value="InterPro"/>
</dbReference>
<dbReference type="EC" id="2.7.13.3" evidence="2"/>
<evidence type="ECO:0000256" key="5">
    <source>
        <dbReference type="ARBA" id="ARBA00022741"/>
    </source>
</evidence>
<dbReference type="InterPro" id="IPR036890">
    <property type="entry name" value="HATPase_C_sf"/>
</dbReference>
<gene>
    <name evidence="11" type="primary">degS_2</name>
    <name evidence="11" type="ORF">ROA7745_03109</name>
</gene>
<sequence length="462" mass="50203">MPLFDALWARQTLPRKFLFAGGIVMLAAMLFVGSWVSKRIEEAVVQKSASTVALYMDSFISPLSQELVDSGELSEIARRSLSEIFSGTAVGDRVVSVKIWKKGGLIAYASDEALIGRSFTPSEDLLNAWDGRISAAYEELDDEESQREALLGFPLLEVYSPITEPWTGDVIAVAEFYERADDLEKALIRARSSSWMVVGLSFLVSGLLLYGIVKAGGSTIRRQQEQLKAQLEKSQNMARQNVLLKQRVVAASGRANAQAERALRQLGSELHDGPAQYISLAAMRLDSVLPKSRKGTKDAKDIKRALNTALTEIRALSRGLAVPDLDNLDISSIIARAIEDHDRHTEQEVSVRIETPPIAGLGYTSKLCVFRFVQECLTNCLKHAPNANVEITCQSDTDHLVVAVSDNGPGFDPASALTLREDGGQGLMGLMDRAESIGGAIDIRSSADTGATLILTLPIQEG</sequence>
<dbReference type="PANTHER" id="PTHR24421:SF10">
    <property type="entry name" value="NITRATE_NITRITE SENSOR PROTEIN NARQ"/>
    <property type="match status" value="1"/>
</dbReference>
<dbReference type="InterPro" id="IPR011712">
    <property type="entry name" value="Sig_transdc_His_kin_sub3_dim/P"/>
</dbReference>
<dbReference type="Gene3D" id="3.30.565.10">
    <property type="entry name" value="Histidine kinase-like ATPase, C-terminal domain"/>
    <property type="match status" value="1"/>
</dbReference>
<dbReference type="SUPFAM" id="SSF55874">
    <property type="entry name" value="ATPase domain of HSP90 chaperone/DNA topoisomerase II/histidine kinase"/>
    <property type="match status" value="1"/>
</dbReference>
<keyword evidence="9" id="KW-1133">Transmembrane helix</keyword>
<dbReference type="GO" id="GO:0046983">
    <property type="term" value="F:protein dimerization activity"/>
    <property type="evidence" value="ECO:0007669"/>
    <property type="project" value="InterPro"/>
</dbReference>
<keyword evidence="9" id="KW-0472">Membrane</keyword>
<feature type="transmembrane region" description="Helical" evidence="9">
    <location>
        <begin position="195"/>
        <end position="213"/>
    </location>
</feature>
<keyword evidence="5" id="KW-0547">Nucleotide-binding</keyword>
<evidence type="ECO:0000256" key="7">
    <source>
        <dbReference type="ARBA" id="ARBA00022840"/>
    </source>
</evidence>
<keyword evidence="3" id="KW-0597">Phosphoprotein</keyword>
<feature type="transmembrane region" description="Helical" evidence="9">
    <location>
        <begin position="17"/>
        <end position="37"/>
    </location>
</feature>
<dbReference type="OrthoDB" id="9778496at2"/>
<organism evidence="11 12">
    <name type="scientific">Roseovarius aestuarii</name>
    <dbReference type="NCBI Taxonomy" id="475083"/>
    <lineage>
        <taxon>Bacteria</taxon>
        <taxon>Pseudomonadati</taxon>
        <taxon>Pseudomonadota</taxon>
        <taxon>Alphaproteobacteria</taxon>
        <taxon>Rhodobacterales</taxon>
        <taxon>Roseobacteraceae</taxon>
        <taxon>Roseovarius</taxon>
    </lineage>
</organism>
<dbReference type="SMART" id="SM00387">
    <property type="entry name" value="HATPase_c"/>
    <property type="match status" value="1"/>
</dbReference>
<dbReference type="InterPro" id="IPR005467">
    <property type="entry name" value="His_kinase_dom"/>
</dbReference>
<dbReference type="InterPro" id="IPR050482">
    <property type="entry name" value="Sensor_HK_TwoCompSys"/>
</dbReference>
<dbReference type="Proteomes" id="UP000193224">
    <property type="component" value="Unassembled WGS sequence"/>
</dbReference>
<reference evidence="11 12" key="1">
    <citation type="submission" date="2017-03" db="EMBL/GenBank/DDBJ databases">
        <authorList>
            <person name="Afonso C.L."/>
            <person name="Miller P.J."/>
            <person name="Scott M.A."/>
            <person name="Spackman E."/>
            <person name="Goraichik I."/>
            <person name="Dimitrov K.M."/>
            <person name="Suarez D.L."/>
            <person name="Swayne D.E."/>
        </authorList>
    </citation>
    <scope>NUCLEOTIDE SEQUENCE [LARGE SCALE GENOMIC DNA]</scope>
    <source>
        <strain evidence="11 12">CECT 7745</strain>
    </source>
</reference>
<comment type="catalytic activity">
    <reaction evidence="1">
        <text>ATP + protein L-histidine = ADP + protein N-phospho-L-histidine.</text>
        <dbReference type="EC" id="2.7.13.3"/>
    </reaction>
</comment>
<evidence type="ECO:0000256" key="3">
    <source>
        <dbReference type="ARBA" id="ARBA00022553"/>
    </source>
</evidence>
<evidence type="ECO:0000256" key="8">
    <source>
        <dbReference type="ARBA" id="ARBA00023012"/>
    </source>
</evidence>
<keyword evidence="12" id="KW-1185">Reference proteome</keyword>
<dbReference type="GO" id="GO:0016020">
    <property type="term" value="C:membrane"/>
    <property type="evidence" value="ECO:0007669"/>
    <property type="project" value="InterPro"/>
</dbReference>